<protein>
    <submittedName>
        <fullName evidence="5">MarR family transcriptional regulator</fullName>
    </submittedName>
</protein>
<dbReference type="AlphaFoldDB" id="A0A6M0H2A5"/>
<gene>
    <name evidence="5" type="ORF">G3M99_04975</name>
</gene>
<evidence type="ECO:0000256" key="3">
    <source>
        <dbReference type="ARBA" id="ARBA00023163"/>
    </source>
</evidence>
<evidence type="ECO:0000256" key="1">
    <source>
        <dbReference type="ARBA" id="ARBA00023015"/>
    </source>
</evidence>
<name>A0A6M0H2A5_9CLOT</name>
<dbReference type="InterPro" id="IPR000835">
    <property type="entry name" value="HTH_MarR-typ"/>
</dbReference>
<dbReference type="InterPro" id="IPR036390">
    <property type="entry name" value="WH_DNA-bd_sf"/>
</dbReference>
<sequence length="143" mass="16883">MKGKNKCESLGKYISELYRVQNSYLSKRFNKLNIGAGQYLFLLHLYKYRGATQEELTEMLKVDKATTTRAIKKLEDNGYVIRDKRKEDKRAYNVILTEKALDIEPKFFEILDEWKNKLKEILSEEEENTLLKLLKKISISNLI</sequence>
<proteinExistence type="predicted"/>
<keyword evidence="6" id="KW-1185">Reference proteome</keyword>
<organism evidence="5 6">
    <name type="scientific">Clostridium senegalense</name>
    <dbReference type="NCBI Taxonomy" id="1465809"/>
    <lineage>
        <taxon>Bacteria</taxon>
        <taxon>Bacillati</taxon>
        <taxon>Bacillota</taxon>
        <taxon>Clostridia</taxon>
        <taxon>Eubacteriales</taxon>
        <taxon>Clostridiaceae</taxon>
        <taxon>Clostridium</taxon>
    </lineage>
</organism>
<dbReference type="Gene3D" id="1.10.10.10">
    <property type="entry name" value="Winged helix-like DNA-binding domain superfamily/Winged helix DNA-binding domain"/>
    <property type="match status" value="1"/>
</dbReference>
<evidence type="ECO:0000313" key="5">
    <source>
        <dbReference type="EMBL" id="NEU04223.1"/>
    </source>
</evidence>
<dbReference type="SUPFAM" id="SSF46785">
    <property type="entry name" value="Winged helix' DNA-binding domain"/>
    <property type="match status" value="1"/>
</dbReference>
<dbReference type="RefSeq" id="WP_199869412.1">
    <property type="nucleotide sequence ID" value="NZ_JAAGPU010000006.1"/>
</dbReference>
<dbReference type="PANTHER" id="PTHR42756">
    <property type="entry name" value="TRANSCRIPTIONAL REGULATOR, MARR"/>
    <property type="match status" value="1"/>
</dbReference>
<reference evidence="5 6" key="1">
    <citation type="submission" date="2020-02" db="EMBL/GenBank/DDBJ databases">
        <title>Genome assembly of a novel Clostridium senegalense strain.</title>
        <authorList>
            <person name="Gupta T.B."/>
            <person name="Jauregui R."/>
            <person name="Maclean P."/>
            <person name="Nawarathana A."/>
            <person name="Brightwell G."/>
        </authorList>
    </citation>
    <scope>NUCLEOTIDE SEQUENCE [LARGE SCALE GENOMIC DNA]</scope>
    <source>
        <strain evidence="5 6">AGRFS4</strain>
    </source>
</reference>
<accession>A0A6M0H2A5</accession>
<dbReference type="PANTHER" id="PTHR42756:SF2">
    <property type="entry name" value="MARR FAMILY REGULATORY PROTEIN"/>
    <property type="match status" value="1"/>
</dbReference>
<feature type="domain" description="HTH marR-type" evidence="4">
    <location>
        <begin position="7"/>
        <end position="139"/>
    </location>
</feature>
<keyword evidence="3" id="KW-0804">Transcription</keyword>
<keyword evidence="2" id="KW-0238">DNA-binding</keyword>
<dbReference type="Proteomes" id="UP000481872">
    <property type="component" value="Unassembled WGS sequence"/>
</dbReference>
<evidence type="ECO:0000259" key="4">
    <source>
        <dbReference type="PROSITE" id="PS50995"/>
    </source>
</evidence>
<dbReference type="InterPro" id="IPR036388">
    <property type="entry name" value="WH-like_DNA-bd_sf"/>
</dbReference>
<dbReference type="GO" id="GO:0003700">
    <property type="term" value="F:DNA-binding transcription factor activity"/>
    <property type="evidence" value="ECO:0007669"/>
    <property type="project" value="InterPro"/>
</dbReference>
<dbReference type="PROSITE" id="PS50995">
    <property type="entry name" value="HTH_MARR_2"/>
    <property type="match status" value="1"/>
</dbReference>
<keyword evidence="1" id="KW-0805">Transcription regulation</keyword>
<dbReference type="PRINTS" id="PR00598">
    <property type="entry name" value="HTHMARR"/>
</dbReference>
<evidence type="ECO:0000256" key="2">
    <source>
        <dbReference type="ARBA" id="ARBA00023125"/>
    </source>
</evidence>
<dbReference type="EMBL" id="JAAGPU010000006">
    <property type="protein sequence ID" value="NEU04223.1"/>
    <property type="molecule type" value="Genomic_DNA"/>
</dbReference>
<dbReference type="SMART" id="SM00347">
    <property type="entry name" value="HTH_MARR"/>
    <property type="match status" value="1"/>
</dbReference>
<evidence type="ECO:0000313" key="6">
    <source>
        <dbReference type="Proteomes" id="UP000481872"/>
    </source>
</evidence>
<dbReference type="GO" id="GO:0003677">
    <property type="term" value="F:DNA binding"/>
    <property type="evidence" value="ECO:0007669"/>
    <property type="project" value="UniProtKB-KW"/>
</dbReference>
<dbReference type="Pfam" id="PF01047">
    <property type="entry name" value="MarR"/>
    <property type="match status" value="1"/>
</dbReference>
<comment type="caution">
    <text evidence="5">The sequence shown here is derived from an EMBL/GenBank/DDBJ whole genome shotgun (WGS) entry which is preliminary data.</text>
</comment>